<feature type="compositionally biased region" description="Polar residues" evidence="3">
    <location>
        <begin position="491"/>
        <end position="511"/>
    </location>
</feature>
<feature type="repeat" description="RCC1" evidence="2">
    <location>
        <begin position="76"/>
        <end position="147"/>
    </location>
</feature>
<dbReference type="Pfam" id="PF25390">
    <property type="entry name" value="WD40_RLD"/>
    <property type="match status" value="1"/>
</dbReference>
<comment type="caution">
    <text evidence="6">The sequence shown here is derived from an EMBL/GenBank/DDBJ whole genome shotgun (WGS) entry which is preliminary data.</text>
</comment>
<feature type="transmembrane region" description="Helical" evidence="4">
    <location>
        <begin position="1268"/>
        <end position="1288"/>
    </location>
</feature>
<protein>
    <recommendedName>
        <fullName evidence="5">RCC1-like domain-containing protein</fullName>
    </recommendedName>
</protein>
<dbReference type="InterPro" id="IPR028641">
    <property type="entry name" value="RCC2"/>
</dbReference>
<keyword evidence="7" id="KW-1185">Reference proteome</keyword>
<keyword evidence="1" id="KW-0677">Repeat</keyword>
<feature type="region of interest" description="Disordered" evidence="3">
    <location>
        <begin position="938"/>
        <end position="975"/>
    </location>
</feature>
<feature type="region of interest" description="Disordered" evidence="3">
    <location>
        <begin position="1514"/>
        <end position="1534"/>
    </location>
</feature>
<feature type="region of interest" description="Disordered" evidence="3">
    <location>
        <begin position="1306"/>
        <end position="1331"/>
    </location>
</feature>
<feature type="compositionally biased region" description="Low complexity" evidence="3">
    <location>
        <begin position="782"/>
        <end position="800"/>
    </location>
</feature>
<dbReference type="EMBL" id="ULHB01000056">
    <property type="protein sequence ID" value="SYW79487.1"/>
    <property type="molecule type" value="Genomic_DNA"/>
</dbReference>
<evidence type="ECO:0000256" key="4">
    <source>
        <dbReference type="SAM" id="Phobius"/>
    </source>
</evidence>
<dbReference type="GO" id="GO:0016020">
    <property type="term" value="C:membrane"/>
    <property type="evidence" value="ECO:0007669"/>
    <property type="project" value="TreeGrafter"/>
</dbReference>
<evidence type="ECO:0000256" key="2">
    <source>
        <dbReference type="PROSITE-ProRule" id="PRU00235"/>
    </source>
</evidence>
<dbReference type="PRINTS" id="PR00633">
    <property type="entry name" value="RCCNDNSATION"/>
</dbReference>
<dbReference type="SUPFAM" id="SSF53448">
    <property type="entry name" value="Nucleotide-diphospho-sugar transferases"/>
    <property type="match status" value="1"/>
</dbReference>
<feature type="compositionally biased region" description="Polar residues" evidence="3">
    <location>
        <begin position="1307"/>
        <end position="1329"/>
    </location>
</feature>
<feature type="compositionally biased region" description="Basic and acidic residues" evidence="3">
    <location>
        <begin position="458"/>
        <end position="469"/>
    </location>
</feature>
<keyword evidence="4" id="KW-0812">Transmembrane</keyword>
<accession>A0A8H8QMA5</accession>
<feature type="compositionally biased region" description="Low complexity" evidence="3">
    <location>
        <begin position="512"/>
        <end position="529"/>
    </location>
</feature>
<feature type="region of interest" description="Disordered" evidence="3">
    <location>
        <begin position="455"/>
        <end position="529"/>
    </location>
</feature>
<dbReference type="GO" id="GO:0031267">
    <property type="term" value="F:small GTPase binding"/>
    <property type="evidence" value="ECO:0007669"/>
    <property type="project" value="TreeGrafter"/>
</dbReference>
<dbReference type="InterPro" id="IPR000408">
    <property type="entry name" value="Reg_chr_condens"/>
</dbReference>
<organism evidence="6 7">
    <name type="scientific">Ustilago bromivora</name>
    <dbReference type="NCBI Taxonomy" id="307758"/>
    <lineage>
        <taxon>Eukaryota</taxon>
        <taxon>Fungi</taxon>
        <taxon>Dikarya</taxon>
        <taxon>Basidiomycota</taxon>
        <taxon>Ustilaginomycotina</taxon>
        <taxon>Ustilaginomycetes</taxon>
        <taxon>Ustilaginales</taxon>
        <taxon>Ustilaginaceae</taxon>
        <taxon>Ustilago</taxon>
    </lineage>
</organism>
<dbReference type="InterPro" id="IPR058923">
    <property type="entry name" value="RCC1-like_dom"/>
</dbReference>
<dbReference type="PROSITE" id="PS50012">
    <property type="entry name" value="RCC1_3"/>
    <property type="match status" value="4"/>
</dbReference>
<proteinExistence type="predicted"/>
<feature type="transmembrane region" description="Helical" evidence="4">
    <location>
        <begin position="1232"/>
        <end position="1248"/>
    </location>
</feature>
<feature type="region of interest" description="Disordered" evidence="3">
    <location>
        <begin position="898"/>
        <end position="923"/>
    </location>
</feature>
<feature type="region of interest" description="Disordered" evidence="3">
    <location>
        <begin position="548"/>
        <end position="809"/>
    </location>
</feature>
<feature type="compositionally biased region" description="Polar residues" evidence="3">
    <location>
        <begin position="591"/>
        <end position="603"/>
    </location>
</feature>
<evidence type="ECO:0000256" key="1">
    <source>
        <dbReference type="ARBA" id="ARBA00022737"/>
    </source>
</evidence>
<dbReference type="InterPro" id="IPR029044">
    <property type="entry name" value="Nucleotide-diphossugar_trans"/>
</dbReference>
<keyword evidence="4" id="KW-0472">Membrane</keyword>
<evidence type="ECO:0000256" key="3">
    <source>
        <dbReference type="SAM" id="MobiDB-lite"/>
    </source>
</evidence>
<reference evidence="6" key="1">
    <citation type="submission" date="2018-08" db="EMBL/GenBank/DDBJ databases">
        <authorList>
            <person name="Guldener U."/>
        </authorList>
    </citation>
    <scope>NUCLEOTIDE SEQUENCE</scope>
    <source>
        <strain evidence="6">UB2</strain>
    </source>
</reference>
<dbReference type="PROSITE" id="PS00626">
    <property type="entry name" value="RCC1_2"/>
    <property type="match status" value="2"/>
</dbReference>
<feature type="compositionally biased region" description="Polar residues" evidence="3">
    <location>
        <begin position="951"/>
        <end position="963"/>
    </location>
</feature>
<name>A0A8H8QMA5_9BASI</name>
<evidence type="ECO:0000313" key="7">
    <source>
        <dbReference type="Proteomes" id="UP000658997"/>
    </source>
</evidence>
<feature type="repeat" description="RCC1" evidence="2">
    <location>
        <begin position="204"/>
        <end position="267"/>
    </location>
</feature>
<dbReference type="Proteomes" id="UP000658997">
    <property type="component" value="Unassembled WGS sequence"/>
</dbReference>
<keyword evidence="4" id="KW-1133">Transmembrane helix</keyword>
<feature type="region of interest" description="Disordered" evidence="3">
    <location>
        <begin position="1016"/>
        <end position="1035"/>
    </location>
</feature>
<dbReference type="SUPFAM" id="SSF50985">
    <property type="entry name" value="RCC1/BLIP-II"/>
    <property type="match status" value="1"/>
</dbReference>
<feature type="compositionally biased region" description="Polar residues" evidence="3">
    <location>
        <begin position="741"/>
        <end position="752"/>
    </location>
</feature>
<feature type="region of interest" description="Disordered" evidence="3">
    <location>
        <begin position="1399"/>
        <end position="1436"/>
    </location>
</feature>
<dbReference type="PANTHER" id="PTHR46207">
    <property type="entry name" value="PROTEIN RCC2"/>
    <property type="match status" value="1"/>
</dbReference>
<gene>
    <name evidence="6" type="ORF">UBRO2_03171</name>
</gene>
<feature type="repeat" description="RCC1" evidence="2">
    <location>
        <begin position="385"/>
        <end position="439"/>
    </location>
</feature>
<evidence type="ECO:0000259" key="5">
    <source>
        <dbReference type="Pfam" id="PF25390"/>
    </source>
</evidence>
<dbReference type="PANTHER" id="PTHR46207:SF1">
    <property type="entry name" value="PROTEIN RCC2"/>
    <property type="match status" value="1"/>
</dbReference>
<feature type="domain" description="RCC1-like" evidence="5">
    <location>
        <begin position="46"/>
        <end position="370"/>
    </location>
</feature>
<feature type="repeat" description="RCC1" evidence="2">
    <location>
        <begin position="268"/>
        <end position="323"/>
    </location>
</feature>
<sequence>MSKADLPQWGRVLVAGGIDWPTLGRKASKAGPPLTVNPDHPDLPAPHILRSVSNVRMKRVFSSHSSCHAVLLSVDGDAYIIGRNEQGQCGLPIQHIPTSSKPSGPAVWDAYLFDPSTDFSPALPSGSKGQIVFAACGRSHTLLITSSGSVYSAGLNTSGQCAHPESQTVPIFTRIERAPFIKERDPIIAASCGLSFSMLLTASGKVYTMGSSEKGQLGNGRTGEHFTSSNRLAFNTFSEPLLVKQLADKKITQIACGQQHTIVMDEDGYVYVWGFGGYGRLGLGSQQDQLTPTLVPQFARENVVMRAKAIYAGPTNSAVVDGQSMFWLAGKWKTSGDGSAGQGFMTFKYLPDLMGVKITNAALGGVTLLCTAIEEASVAGEHGATMNICWGQNANCGELGLGEGKPRSATKPLRNETLDGIAIIDLAAGQNTTFYLARNLGERYGELPRWPEVVQSQEQHRANNRHCEDSFSPISAARRSRTSANMKDEASSQQPQTPLAGNTSSPPARTPSQSARQSRIRQSASESSAPISFARPLYLRQDTPEPAFHGQYISTDSSYIGHGRGISSEDSEWNDEPPSSATWDRRAANASGASDRSDASTSLKVRRRGMINDKKLTISVHGPPKASSSSRRILPIGQCGRDLPSKSKKDSPTGSAGLGPPTPGSAGIRWAPAKSSPLADATKYSPIAATTSPGSSGQSSGGGSDKPLLSAPRYGFNPKFALGASTTSKSKDDTPPAKPSPTYNGGSSQGGVNSMLYANRMPSTRLSPREPIDRSPMSNKMPSTPRTPRTPRTPVTARLPQTPRSAGGASYQGVLLTTVTHAPSDPKVPMQGSIAESSTAAARKTSNRSASIATELRSFVRGGANEVIPRLELRVLQRPSASQFYAMCGPQGQGYSLAATARQTDEKEEGEEKEGQHEDYSPRTSALARSQALSQLTSKLNSVSGKPVLRQGSSAVNSVSAYRSSRRERRDTGATTTFALSTRSQMSRRVSMPNVTNVVKSYHQSSVDLRMSLAPSSMRVRRDSSMQPDNEDETENDIVDEMNRRVHNITDAKRWILTHRPSVGNNAVAQDIMEEKRPANAMRRPTYAASVFQQARLMEAERQASVAAGAILSGSAINVAPVNGSAVNVGHLPPGTPSPLGPRTPELFFPKTPATAFPQGILEVEEPNPLGDPATVAVSIHPLPVQPLTWKQQTLHYICTPGRLVKQQINPKYVMSICDPQEILFPITFRKVALWIIYGGVITMLALLDKHYHWWDKLDRAVHGKNLAIMGVLYGFEPMMIIIIMLVARVPDARVVPDRTVLVPRGSDSTDSYPVQENGSRHSISSDDSNYVAPEDMTAQMYSTILEEEHGDSQSNFEGGREIQDQESGIVDREGLATKRWSAMTKPSMRRLSTRVTIASANTGDAPGGERRPSEATSNSHNAPPVPRTPGFDPKNRRSTIILHEPINFNNIGPELEKQISRRPSDPSHQMMLAWTASRDSRRGSYFGIVAASAGARLGATTPAQTTDAIIDEKDRKDLLPTNSTSSNEIEDEKKVIQSAAPLESPQPDAADIGIDMDTFTHPSLTCSTALIIPCHNAGVEVLKAVLFAAPVHFEPWQIFIVDNGNSPLPPTDMESSIRSQPMFSRVNYIWLPVGNKNIAQFVGAKADAVLNLDYVLTIDDDVIVPANFAAPMHIISETVTAVCYPITAVDHKGDRSLFVGWQDIEYKMSALAKMAESKMCGVLFPHGAASF</sequence>
<evidence type="ECO:0000313" key="6">
    <source>
        <dbReference type="EMBL" id="SYW79487.1"/>
    </source>
</evidence>
<dbReference type="InterPro" id="IPR009091">
    <property type="entry name" value="RCC1/BLIP-II"/>
</dbReference>
<dbReference type="Gene3D" id="2.130.10.30">
    <property type="entry name" value="Regulator of chromosome condensation 1/beta-lactamase-inhibitor protein II"/>
    <property type="match status" value="2"/>
</dbReference>